<protein>
    <submittedName>
        <fullName evidence="2">Uncharacterized protein</fullName>
    </submittedName>
</protein>
<gene>
    <name evidence="2" type="ORF">GCM10022262_39140</name>
</gene>
<evidence type="ECO:0000256" key="1">
    <source>
        <dbReference type="SAM" id="MobiDB-lite"/>
    </source>
</evidence>
<keyword evidence="3" id="KW-1185">Reference proteome</keyword>
<comment type="caution">
    <text evidence="2">The sequence shown here is derived from an EMBL/GenBank/DDBJ whole genome shotgun (WGS) entry which is preliminary data.</text>
</comment>
<organism evidence="2 3">
    <name type="scientific">Georgenia daeguensis</name>
    <dbReference type="NCBI Taxonomy" id="908355"/>
    <lineage>
        <taxon>Bacteria</taxon>
        <taxon>Bacillati</taxon>
        <taxon>Actinomycetota</taxon>
        <taxon>Actinomycetes</taxon>
        <taxon>Micrococcales</taxon>
        <taxon>Bogoriellaceae</taxon>
        <taxon>Georgenia</taxon>
    </lineage>
</organism>
<feature type="region of interest" description="Disordered" evidence="1">
    <location>
        <begin position="44"/>
        <end position="71"/>
    </location>
</feature>
<dbReference type="EMBL" id="BAABBA010000032">
    <property type="protein sequence ID" value="GAA3511142.1"/>
    <property type="molecule type" value="Genomic_DNA"/>
</dbReference>
<feature type="compositionally biased region" description="Basic and acidic residues" evidence="1">
    <location>
        <begin position="46"/>
        <end position="71"/>
    </location>
</feature>
<accession>A0ABP6UL62</accession>
<name>A0ABP6UL62_9MICO</name>
<sequence>MDAAATLIAVEAIEAVTAELGVGPFDALLAPGATWPYRVARSYNRPADDRDSDAPRCMRERHAAAPEGMAR</sequence>
<proteinExistence type="predicted"/>
<reference evidence="3" key="1">
    <citation type="journal article" date="2019" name="Int. J. Syst. Evol. Microbiol.">
        <title>The Global Catalogue of Microorganisms (GCM) 10K type strain sequencing project: providing services to taxonomists for standard genome sequencing and annotation.</title>
        <authorList>
            <consortium name="The Broad Institute Genomics Platform"/>
            <consortium name="The Broad Institute Genome Sequencing Center for Infectious Disease"/>
            <person name="Wu L."/>
            <person name="Ma J."/>
        </authorList>
    </citation>
    <scope>NUCLEOTIDE SEQUENCE [LARGE SCALE GENOMIC DNA]</scope>
    <source>
        <strain evidence="3">JCM 17459</strain>
    </source>
</reference>
<evidence type="ECO:0000313" key="2">
    <source>
        <dbReference type="EMBL" id="GAA3511142.1"/>
    </source>
</evidence>
<dbReference type="Proteomes" id="UP001499841">
    <property type="component" value="Unassembled WGS sequence"/>
</dbReference>
<evidence type="ECO:0000313" key="3">
    <source>
        <dbReference type="Proteomes" id="UP001499841"/>
    </source>
</evidence>